<dbReference type="SUPFAM" id="SSF52788">
    <property type="entry name" value="Phosphotyrosine protein phosphatases I"/>
    <property type="match status" value="1"/>
</dbReference>
<dbReference type="EMBL" id="FRBW01000001">
    <property type="protein sequence ID" value="SHL58655.1"/>
    <property type="molecule type" value="Genomic_DNA"/>
</dbReference>
<organism evidence="3 4">
    <name type="scientific">Roseibium suaedae</name>
    <dbReference type="NCBI Taxonomy" id="735517"/>
    <lineage>
        <taxon>Bacteria</taxon>
        <taxon>Pseudomonadati</taxon>
        <taxon>Pseudomonadota</taxon>
        <taxon>Alphaproteobacteria</taxon>
        <taxon>Hyphomicrobiales</taxon>
        <taxon>Stappiaceae</taxon>
        <taxon>Roseibium</taxon>
    </lineage>
</organism>
<dbReference type="Proteomes" id="UP000186002">
    <property type="component" value="Unassembled WGS sequence"/>
</dbReference>
<dbReference type="SMART" id="SM00226">
    <property type="entry name" value="LMWPc"/>
    <property type="match status" value="1"/>
</dbReference>
<dbReference type="Gene3D" id="3.40.50.2300">
    <property type="match status" value="1"/>
</dbReference>
<dbReference type="PANTHER" id="PTHR43428">
    <property type="entry name" value="ARSENATE REDUCTASE"/>
    <property type="match status" value="1"/>
</dbReference>
<dbReference type="AlphaFoldDB" id="A0A1M7BUE1"/>
<dbReference type="Pfam" id="PF01451">
    <property type="entry name" value="LMWPc"/>
    <property type="match status" value="1"/>
</dbReference>
<reference evidence="3 4" key="1">
    <citation type="submission" date="2016-11" db="EMBL/GenBank/DDBJ databases">
        <authorList>
            <person name="Jaros S."/>
            <person name="Januszkiewicz K."/>
            <person name="Wedrychowicz H."/>
        </authorList>
    </citation>
    <scope>NUCLEOTIDE SEQUENCE [LARGE SCALE GENOMIC DNA]</scope>
    <source>
        <strain evidence="3 4">DSM 22153</strain>
    </source>
</reference>
<protein>
    <submittedName>
        <fullName evidence="3">Protein-tyrosine-phosphatase</fullName>
    </submittedName>
</protein>
<dbReference type="STRING" id="735517.SAMN05444272_0978"/>
<dbReference type="PANTHER" id="PTHR43428:SF1">
    <property type="entry name" value="ARSENATE REDUCTASE"/>
    <property type="match status" value="1"/>
</dbReference>
<evidence type="ECO:0000256" key="1">
    <source>
        <dbReference type="ARBA" id="ARBA00022849"/>
    </source>
</evidence>
<dbReference type="InterPro" id="IPR023485">
    <property type="entry name" value="Ptyr_pPase"/>
</dbReference>
<dbReference type="GO" id="GO:0046685">
    <property type="term" value="P:response to arsenic-containing substance"/>
    <property type="evidence" value="ECO:0007669"/>
    <property type="project" value="UniProtKB-KW"/>
</dbReference>
<evidence type="ECO:0000259" key="2">
    <source>
        <dbReference type="SMART" id="SM00226"/>
    </source>
</evidence>
<sequence>MSALTGPGVRPTAVLFACGMNAVRSPMAAAITRNLFPNQIYVRSAGVRKGERDPFVDAVMAEIGMDTSKHLPKTFEELDESGFDLVVTLAPEAHHKALELTRTEAVDVEYWPTMDPTLATGSREQIMDAYRGIRDQLLMRIKKRLAWTPPPSG</sequence>
<evidence type="ECO:0000313" key="3">
    <source>
        <dbReference type="EMBL" id="SHL58655.1"/>
    </source>
</evidence>
<keyword evidence="4" id="KW-1185">Reference proteome</keyword>
<evidence type="ECO:0000313" key="4">
    <source>
        <dbReference type="Proteomes" id="UP000186002"/>
    </source>
</evidence>
<gene>
    <name evidence="3" type="ORF">SAMN05444272_0978</name>
</gene>
<proteinExistence type="predicted"/>
<name>A0A1M7BUE1_9HYPH</name>
<accession>A0A1M7BUE1</accession>
<keyword evidence="1" id="KW-0059">Arsenical resistance</keyword>
<dbReference type="InterPro" id="IPR036196">
    <property type="entry name" value="Ptyr_pPase_sf"/>
</dbReference>
<feature type="domain" description="Phosphotyrosine protein phosphatase I" evidence="2">
    <location>
        <begin position="12"/>
        <end position="147"/>
    </location>
</feature>